<name>A0A1G5IDY7_9BACT</name>
<evidence type="ECO:0000256" key="1">
    <source>
        <dbReference type="ARBA" id="ARBA00004651"/>
    </source>
</evidence>
<evidence type="ECO:0000256" key="3">
    <source>
        <dbReference type="ARBA" id="ARBA00022692"/>
    </source>
</evidence>
<feature type="transmembrane region" description="Helical" evidence="6">
    <location>
        <begin position="35"/>
        <end position="56"/>
    </location>
</feature>
<organism evidence="7 8">
    <name type="scientific">Desulfoluna spongiiphila</name>
    <dbReference type="NCBI Taxonomy" id="419481"/>
    <lineage>
        <taxon>Bacteria</taxon>
        <taxon>Pseudomonadati</taxon>
        <taxon>Thermodesulfobacteriota</taxon>
        <taxon>Desulfobacteria</taxon>
        <taxon>Desulfobacterales</taxon>
        <taxon>Desulfolunaceae</taxon>
        <taxon>Desulfoluna</taxon>
    </lineage>
</organism>
<dbReference type="CDD" id="cd06580">
    <property type="entry name" value="TM_PBP1_transp_TpRbsC_like"/>
    <property type="match status" value="1"/>
</dbReference>
<evidence type="ECO:0000256" key="5">
    <source>
        <dbReference type="ARBA" id="ARBA00023136"/>
    </source>
</evidence>
<dbReference type="GO" id="GO:0022857">
    <property type="term" value="F:transmembrane transporter activity"/>
    <property type="evidence" value="ECO:0007669"/>
    <property type="project" value="InterPro"/>
</dbReference>
<dbReference type="AlphaFoldDB" id="A0A1G5IDY7"/>
<feature type="transmembrane region" description="Helical" evidence="6">
    <location>
        <begin position="224"/>
        <end position="248"/>
    </location>
</feature>
<dbReference type="OrthoDB" id="9792579at2"/>
<dbReference type="PANTHER" id="PTHR43370:SF2">
    <property type="entry name" value="ABC TRANSPORTER PERMEASE PROTEIN"/>
    <property type="match status" value="1"/>
</dbReference>
<evidence type="ECO:0000256" key="4">
    <source>
        <dbReference type="ARBA" id="ARBA00022989"/>
    </source>
</evidence>
<feature type="transmembrane region" description="Helical" evidence="6">
    <location>
        <begin position="269"/>
        <end position="287"/>
    </location>
</feature>
<proteinExistence type="predicted"/>
<gene>
    <name evidence="7" type="ORF">SAMN05216233_11968</name>
</gene>
<evidence type="ECO:0000256" key="2">
    <source>
        <dbReference type="ARBA" id="ARBA00022475"/>
    </source>
</evidence>
<feature type="transmembrane region" description="Helical" evidence="6">
    <location>
        <begin position="190"/>
        <end position="212"/>
    </location>
</feature>
<dbReference type="RefSeq" id="WP_092213739.1">
    <property type="nucleotide sequence ID" value="NZ_FMUX01000019.1"/>
</dbReference>
<dbReference type="PANTHER" id="PTHR43370">
    <property type="entry name" value="SUGAR ABC TRANSPORTER INTEGRAL MEMBRANE PROTEIN-RELATED"/>
    <property type="match status" value="1"/>
</dbReference>
<comment type="subcellular location">
    <subcellularLocation>
        <location evidence="1">Cell membrane</location>
        <topology evidence="1">Multi-pass membrane protein</topology>
    </subcellularLocation>
</comment>
<keyword evidence="4 6" id="KW-1133">Transmembrane helix</keyword>
<protein>
    <submittedName>
        <fullName evidence="7">Nucleoside ABC transporter membrane protein</fullName>
    </submittedName>
</protein>
<evidence type="ECO:0000313" key="7">
    <source>
        <dbReference type="EMBL" id="SCY74332.1"/>
    </source>
</evidence>
<dbReference type="Pfam" id="PF02653">
    <property type="entry name" value="BPD_transp_2"/>
    <property type="match status" value="1"/>
</dbReference>
<feature type="transmembrane region" description="Helical" evidence="6">
    <location>
        <begin position="94"/>
        <end position="117"/>
    </location>
</feature>
<evidence type="ECO:0000313" key="8">
    <source>
        <dbReference type="Proteomes" id="UP000198870"/>
    </source>
</evidence>
<dbReference type="EMBL" id="FMUX01000019">
    <property type="protein sequence ID" value="SCY74332.1"/>
    <property type="molecule type" value="Genomic_DNA"/>
</dbReference>
<feature type="transmembrane region" description="Helical" evidence="6">
    <location>
        <begin position="62"/>
        <end position="87"/>
    </location>
</feature>
<dbReference type="GO" id="GO:0005886">
    <property type="term" value="C:plasma membrane"/>
    <property type="evidence" value="ECO:0007669"/>
    <property type="project" value="UniProtKB-SubCell"/>
</dbReference>
<sequence length="306" mass="31968">MTPDILIPLLAATVQSGTPILFATLGAIFCEKSGVLNLGVEGIMAVGALAGFAVSYATGSIWLGFLAGGFAGVLMGGIHGLVCLGFLGNQVVSGLALTILGVGLANYLGTPLIGLNAPGFVPLDVPLLARVPFVGPVFFQHDALVYISYGIPVGMWYFFRNTRAGLRLRSAGENPDAAQAAGINSVNYRWMGVLSGGFFMGLGGAYLSLAYTHMWANHLTSGRGWIAVALVIFAFWNPIRAVAGAYLFGGVMAFQFRLQASGTHIPSSFLLMLPYVLTLSVLVFSSWKGGSSATPQALGVNIEPAD</sequence>
<reference evidence="7 8" key="1">
    <citation type="submission" date="2016-10" db="EMBL/GenBank/DDBJ databases">
        <authorList>
            <person name="de Groot N.N."/>
        </authorList>
    </citation>
    <scope>NUCLEOTIDE SEQUENCE [LARGE SCALE GENOMIC DNA]</scope>
    <source>
        <strain evidence="7 8">AA1</strain>
    </source>
</reference>
<feature type="transmembrane region" description="Helical" evidence="6">
    <location>
        <begin position="6"/>
        <end position="28"/>
    </location>
</feature>
<keyword evidence="2" id="KW-1003">Cell membrane</keyword>
<evidence type="ECO:0000256" key="6">
    <source>
        <dbReference type="SAM" id="Phobius"/>
    </source>
</evidence>
<feature type="transmembrane region" description="Helical" evidence="6">
    <location>
        <begin position="137"/>
        <end position="159"/>
    </location>
</feature>
<dbReference type="Proteomes" id="UP000198870">
    <property type="component" value="Unassembled WGS sequence"/>
</dbReference>
<keyword evidence="3 6" id="KW-0812">Transmembrane</keyword>
<accession>A0A1G5IDY7</accession>
<dbReference type="InterPro" id="IPR001851">
    <property type="entry name" value="ABC_transp_permease"/>
</dbReference>
<dbReference type="STRING" id="419481.SAMN05216233_11968"/>
<keyword evidence="8" id="KW-1185">Reference proteome</keyword>
<keyword evidence="5 6" id="KW-0472">Membrane</keyword>